<name>A0A2C6C3V9_9GAMM</name>
<proteinExistence type="predicted"/>
<sequence length="109" mass="12685">METFHWVPRPGMSIKAEPNVKVVKFGDGYEQRQPAGINNKLDKYSVTFRIPRREWAFVSKFLSDHGAVTAFWWTPPSSFVPIKVVCRKWPSSFQHTYVDISCEFEEVMA</sequence>
<dbReference type="Pfam" id="PF05939">
    <property type="entry name" value="Phage_min_tail"/>
    <property type="match status" value="1"/>
</dbReference>
<dbReference type="STRING" id="1111728.GCA_000427805_03969"/>
<dbReference type="EMBL" id="PDDX01000001">
    <property type="protein sequence ID" value="PHI31030.1"/>
    <property type="molecule type" value="Genomic_DNA"/>
</dbReference>
<reference evidence="2 4" key="3">
    <citation type="submission" date="2019-03" db="EMBL/GenBank/DDBJ databases">
        <authorList>
            <consortium name="Pathogen Informatics"/>
        </authorList>
    </citation>
    <scope>NUCLEOTIDE SEQUENCE [LARGE SCALE GENOMIC DNA]</scope>
    <source>
        <strain evidence="2 4">NCTC12282</strain>
    </source>
</reference>
<protein>
    <submittedName>
        <fullName evidence="1">Phage tail protein</fullName>
    </submittedName>
    <submittedName>
        <fullName evidence="2">Phage-related protein</fullName>
    </submittedName>
</protein>
<evidence type="ECO:0000313" key="2">
    <source>
        <dbReference type="EMBL" id="VFS51199.1"/>
    </source>
</evidence>
<evidence type="ECO:0000313" key="3">
    <source>
        <dbReference type="Proteomes" id="UP000224974"/>
    </source>
</evidence>
<keyword evidence="3" id="KW-1185">Reference proteome</keyword>
<reference evidence="3" key="1">
    <citation type="submission" date="2017-09" db="EMBL/GenBank/DDBJ databases">
        <title>FDA dAtabase for Regulatory Grade micrObial Sequences (FDA-ARGOS): Supporting development and validation of Infectious Disease Dx tests.</title>
        <authorList>
            <person name="Minogue T."/>
            <person name="Wolcott M."/>
            <person name="Wasieloski L."/>
            <person name="Aguilar W."/>
            <person name="Moore D."/>
            <person name="Tallon L."/>
            <person name="Sadzewicz L."/>
            <person name="Ott S."/>
            <person name="Zhao X."/>
            <person name="Nagaraj S."/>
            <person name="Vavikolanu K."/>
            <person name="Aluvathingal J."/>
            <person name="Nadendla S."/>
            <person name="Sichtig H."/>
        </authorList>
    </citation>
    <scope>NUCLEOTIDE SEQUENCE [LARGE SCALE GENOMIC DNA]</scope>
    <source>
        <strain evidence="3">FDAARGOS_387</strain>
    </source>
</reference>
<dbReference type="InterPro" id="IPR010265">
    <property type="entry name" value="Phage_lambda_TipM"/>
</dbReference>
<dbReference type="OrthoDB" id="8607203at2"/>
<dbReference type="RefSeq" id="WP_029095839.1">
    <property type="nucleotide sequence ID" value="NZ_CAADJA010000002.1"/>
</dbReference>
<evidence type="ECO:0000313" key="1">
    <source>
        <dbReference type="EMBL" id="PHI31030.1"/>
    </source>
</evidence>
<dbReference type="Proteomes" id="UP000224974">
    <property type="component" value="Unassembled WGS sequence"/>
</dbReference>
<organism evidence="1 3">
    <name type="scientific">Budvicia aquatica</name>
    <dbReference type="NCBI Taxonomy" id="82979"/>
    <lineage>
        <taxon>Bacteria</taxon>
        <taxon>Pseudomonadati</taxon>
        <taxon>Pseudomonadota</taxon>
        <taxon>Gammaproteobacteria</taxon>
        <taxon>Enterobacterales</taxon>
        <taxon>Budviciaceae</taxon>
        <taxon>Budvicia</taxon>
    </lineage>
</organism>
<dbReference type="EMBL" id="CAADJA010000002">
    <property type="protein sequence ID" value="VFS51199.1"/>
    <property type="molecule type" value="Genomic_DNA"/>
</dbReference>
<dbReference type="AlphaFoldDB" id="A0A2C6C3V9"/>
<dbReference type="Proteomes" id="UP000373449">
    <property type="component" value="Unassembled WGS sequence"/>
</dbReference>
<gene>
    <name evidence="1" type="ORF">CRN84_17665</name>
    <name evidence="2" type="ORF">NCTC12282_04896</name>
</gene>
<accession>A0A2C6C3V9</accession>
<evidence type="ECO:0000313" key="4">
    <source>
        <dbReference type="Proteomes" id="UP000373449"/>
    </source>
</evidence>
<reference evidence="1" key="2">
    <citation type="submission" date="2017-09" db="EMBL/GenBank/DDBJ databases">
        <title>FDA dAtabase for Regulatory Grade micrObial Sequences (FDA-ARGOS): Supporting development and validation of Infectious Disease Dx tests.</title>
        <authorList>
            <person name="Minogue T."/>
            <person name="Wolcott M."/>
            <person name="Wasieloski L."/>
            <person name="Aguilar W."/>
            <person name="Moore D."/>
            <person name="Tallon L.J."/>
            <person name="Sadzewicz L."/>
            <person name="Ott S."/>
            <person name="Zhao X."/>
            <person name="Nagaraj S."/>
            <person name="Vavikolanu K."/>
            <person name="Aluvathingal J."/>
            <person name="Nadendla S."/>
            <person name="Sichtig H."/>
        </authorList>
    </citation>
    <scope>NUCLEOTIDE SEQUENCE</scope>
    <source>
        <strain evidence="1">FDAARGOS_387</strain>
    </source>
</reference>